<comment type="catalytic activity">
    <reaction evidence="19">
        <text>a 5'-end (5'-triphosphoguanosine)-adenylyl-adenylyl-cytidylyl-adenosine in mRNA + 2 S-adenosyl-L-methionine = a 5'-end (N(7)-methyl 5'-triphosphoguanosine)-(2'-O-methyladenylyl)-adenylyl-cytidylyl-adenosine in mRNA + 2 S-adenosyl-L-homocysteine + H(+)</text>
        <dbReference type="Rhea" id="RHEA:65376"/>
        <dbReference type="Rhea" id="RHEA-COMP:16797"/>
        <dbReference type="Rhea" id="RHEA-COMP:16798"/>
        <dbReference type="ChEBI" id="CHEBI:15378"/>
        <dbReference type="ChEBI" id="CHEBI:57856"/>
        <dbReference type="ChEBI" id="CHEBI:59789"/>
        <dbReference type="ChEBI" id="CHEBI:156483"/>
        <dbReference type="ChEBI" id="CHEBI:156484"/>
        <dbReference type="EC" id="2.1.1.375"/>
    </reaction>
</comment>
<dbReference type="PROSITE" id="PS50526">
    <property type="entry name" value="RDRP_SSRNA_NEG_NONSEG"/>
    <property type="match status" value="1"/>
</dbReference>
<sequence length="2014" mass="231145">MDDLRESAFIWSLPELPDEAKKRRNYSCIPGHLSQPIYGMECRMMLSGKTKWECRRHRILYRKVKDCSSFEEERDIYKFLEEWFSSDYVDHVKVFDRIEIIKAATRNFKAHKLAHCHPLRRVVSPELIKTQCESYITSVSQILDALKSDIELMMKIEQFKDAVCFKDIAMGDFIFYRDSSFERDISIIKFRGKNLLIPTSLVLCVADKCQSLFGLKLYWKLTDYLKRYPKLSIFNTGMRLLNNFKALRSAKVQGFFGFCASFESLIVGHTVARPDDQGYKDLFIHESESMSIYLESTGTRLALDDFLPPPKAGEAEIRMWLELTGVVKVLGYPVLKEEMLLDQLKEHGVLQHEHFNDDSMIDIHGIIVRDFCIQYRDRRGRYPNMSSCPDEIYSIMKADKMIPDHIMKNYKLWSKIHFSQTLEFDYSPDLSDITKDSAAAVKKSQWPGLFDECAFRYHYDKPSPFRPPPSESIVRVIDAFLKADQDLVRKIIRARENNEYDEDDHIIVQCGKELEHKEDTGRAFTKQTPNQRFLQVVLEMNIAESVFRFVPEQSMTDGEVALANRQMTQYKHLGGDTDFFNCDLTKWCLNFRNACVWRIGRMYDELFGLNGIYEQSHNFFLHCDVFCNSRLCPPDYDVGGKPINGKFFMDNFSGGCEGLNQKKWTHIAIGTIKLALERSGCKGTIMGQGDNQIVILHYTKEQLAFRSDVRARFLQQCELLFRDTGHKLKRKETWYSKHLHEYGKLRTYKGATVSQGTKKSTKLVADVNDGLFAHDSGLSTINTQTEAIAKGTQNPDVAFMINTILMSNFLDRKNLIWGNRRQKPRNCRALMMFPTDFGGIPISSYHSHAVRGHDDPVTLWLSIYKVVEIHDKDFYRDILRIVKLTPSGDTDCSDWTRLIEDPRALRVRTLPTSNREISEISLRYLKSDEVTNPAIKRLYETDQSTEYKELVDHLSRMRPLFPSLANVILKDSNAGIGKSLQAKFTNIKTIEKSAQKFGEVSLTKLVAECNIQYSNELKSRCGKNKESENFRLLSTSGCPSVLAQMLREMHWCKELVGATKPCHISQLVIKSTDDCSDEELGRSVLIRLSKDIRERDANKGLYSFGPFKGYVGSKTQVKTKHASINIASNTSYTKGLLSLGRTKTWMELLGNANLAKLCDDLMAEKLIDLSDTIARDQVQDAHDTVISGNPFHRLVSQVESTTSSINGLITLTSHFHQTSNLMQGMTSEGEDHRIFFQYVYSANMSCLLSVLGAIELPPMLNAVFECTECTTILPNPVFEFPEVALSSVKSTYESRPEKAFEDYTFDFDDSFCKCLGIEIAHNVQENFKVNHGNRNYTSDDIHIIKTKISINDFKRCSLFMILGSIITNSDHCKNIVCEGRHDLTDIGNDLSFCGLADLILESDKREELFNILGRNVPEHTMVTRAERLSAFISRMIPRFFSMHHDSIKRLILPIEYRGQRHELPWNIPEFRRFTSMMQAMGFPYEKRRYMNAVRRGNIGLILDALDLTAVKVPVYRYEVVKHWRKQEIHGRTIVQAIDRTIVPDSLLFPLSEICSHFNMACDTKFLSILNRPELSFLCRPVLSLSSAASKYWECLAVLSAIGDIKCETEGYFCCLAEGSAGMLTSLLDGFPHHKGMYNSIMEHDIDMRDIANDTKPPAVIAANYMSRITNPELSRGETNIMKPAFLAKLEKALFGKSVSLLTMDAESKDSNDNLVHVENLMPIVRRTQVHRAIFKMFLSDKLYKAVKRTMEPFSDEYQWCFYKPISSNPCGHEIFLLVDRVGVISPNIRLLSEVYPTLERYMLPEPRLSEQSFSSYVYASRLVYNLLSQTFRGKNVTYGDRPLDEFSCSLLCIHNLYNSCSKLYTCEANILMTSSRILLRGGGRVNQLNRIAHDVIFLLIFLSSKRYTFFEVIRILETLSVDKERVALKSNGADISSVLKVSISGGKFFGDWSDAKFFFRHYHKKTCACPRVNNKPIPMNFGLMSQILNDLTLLNYIKKDEFSNIFRDAMQHQY</sequence>
<comment type="catalytic activity">
    <reaction evidence="20">
        <text>GTP + H2O = GDP + phosphate + H(+)</text>
        <dbReference type="Rhea" id="RHEA:19669"/>
        <dbReference type="ChEBI" id="CHEBI:15377"/>
        <dbReference type="ChEBI" id="CHEBI:15378"/>
        <dbReference type="ChEBI" id="CHEBI:37565"/>
        <dbReference type="ChEBI" id="CHEBI:43474"/>
        <dbReference type="ChEBI" id="CHEBI:58189"/>
    </reaction>
</comment>
<name>A0ABM6DXU9_9MONO</name>
<keyword evidence="7" id="KW-0548">Nucleotidyltransferase</keyword>
<proteinExistence type="predicted"/>
<evidence type="ECO:0000259" key="21">
    <source>
        <dbReference type="PROSITE" id="PS50526"/>
    </source>
</evidence>
<evidence type="ECO:0000256" key="11">
    <source>
        <dbReference type="ARBA" id="ARBA00022953"/>
    </source>
</evidence>
<dbReference type="GeneID" id="80537552"/>
<reference evidence="22 23" key="1">
    <citation type="journal article" date="2016" name="Virology">
        <title>West African Anopheles gambiae mosquitoes harbor a taxonomically diverse virome including new insect-specific flaviviruses, mononegaviruses, and totiviruses.</title>
        <authorList>
            <person name="Fauver J.R."/>
            <person name="Grubaugh N.D."/>
            <person name="Krajacich B.J."/>
            <person name="Weger-Lucarelli J."/>
            <person name="Lakin S.M."/>
            <person name="Fakoli L.S. Jr"/>
            <person name="Bolay F.K."/>
            <person name="Diclaro J.W. Jr"/>
            <person name="Dabire K.R."/>
            <person name="Foy B.D."/>
            <person name="Brackney D.E."/>
            <person name="Ebel G.D."/>
            <person name="Stenglein M.D."/>
        </authorList>
    </citation>
    <scope>NUCLEOTIDE SEQUENCE [LARGE SCALE GENOMIC DNA]</scope>
</reference>
<keyword evidence="23" id="KW-1185">Reference proteome</keyword>
<comment type="catalytic activity">
    <reaction evidence="14">
        <text>a 5'-end triphospho-adenylyl-adenylyl-cytidylyl-adenosine in mRNA + GDP + H(+) = a 5'-end (5'-triphosphoguanosine)-adenylyl-adenylyl-cytidylyl-adenosine in mRNA + diphosphate</text>
        <dbReference type="Rhea" id="RHEA:65436"/>
        <dbReference type="Rhea" id="RHEA-COMP:16797"/>
        <dbReference type="Rhea" id="RHEA-COMP:16799"/>
        <dbReference type="ChEBI" id="CHEBI:15378"/>
        <dbReference type="ChEBI" id="CHEBI:33019"/>
        <dbReference type="ChEBI" id="CHEBI:58189"/>
        <dbReference type="ChEBI" id="CHEBI:156484"/>
        <dbReference type="ChEBI" id="CHEBI:156503"/>
        <dbReference type="EC" id="2.7.7.88"/>
    </reaction>
</comment>
<dbReference type="EC" id="2.7.7.48" evidence="2"/>
<evidence type="ECO:0000313" key="23">
    <source>
        <dbReference type="Proteomes" id="UP000831351"/>
    </source>
</evidence>
<organism evidence="22 23">
    <name type="scientific">Gambie virus</name>
    <dbReference type="NCBI Taxonomy" id="1903427"/>
    <lineage>
        <taxon>Viruses</taxon>
        <taxon>Riboviria</taxon>
        <taxon>Orthornavirae</taxon>
        <taxon>Negarnaviricota</taxon>
        <taxon>Haploviricotina</taxon>
        <taxon>Monjiviricetes</taxon>
        <taxon>Mononegavirales</taxon>
        <taxon>Xinmoviridae</taxon>
        <taxon>Gambievirus</taxon>
        <taxon>Gambievirus senegalense</taxon>
    </lineage>
</organism>
<evidence type="ECO:0000256" key="17">
    <source>
        <dbReference type="ARBA" id="ARBA00031012"/>
    </source>
</evidence>
<feature type="domain" description="RdRp catalytic" evidence="21">
    <location>
        <begin position="576"/>
        <end position="750"/>
    </location>
</feature>
<evidence type="ECO:0000256" key="19">
    <source>
        <dbReference type="ARBA" id="ARBA00047370"/>
    </source>
</evidence>
<accession>A0ABM6DXU9</accession>
<keyword evidence="10" id="KW-0946">Virion</keyword>
<evidence type="ECO:0000256" key="6">
    <source>
        <dbReference type="ARBA" id="ARBA00022691"/>
    </source>
</evidence>
<comment type="catalytic activity">
    <reaction evidence="15">
        <text>a 5'-end (5'-triphosphoguanosine)-(2'-O-methyladenylyl)-adenylyl-cytidylyl-adenosine in mRNA + S-adenosyl-L-methionine = a 5'-end (N(7)-methyl 5'-triphosphoguanosine)-(2'-O-methyladenylyl)-adenylyl-cytidylyl-adenosine in mRNA + S-adenosyl-L-homocysteine</text>
        <dbReference type="Rhea" id="RHEA:65440"/>
        <dbReference type="Rhea" id="RHEA-COMP:16798"/>
        <dbReference type="Rhea" id="RHEA-COMP:16801"/>
        <dbReference type="ChEBI" id="CHEBI:57856"/>
        <dbReference type="ChEBI" id="CHEBI:59789"/>
        <dbReference type="ChEBI" id="CHEBI:156482"/>
        <dbReference type="ChEBI" id="CHEBI:156483"/>
    </reaction>
</comment>
<dbReference type="Proteomes" id="UP000831351">
    <property type="component" value="Segment"/>
</dbReference>
<keyword evidence="13" id="KW-0511">Multifunctional enzyme</keyword>
<evidence type="ECO:0000256" key="20">
    <source>
        <dbReference type="ARBA" id="ARBA00048548"/>
    </source>
</evidence>
<keyword evidence="9" id="KW-0067">ATP-binding</keyword>
<evidence type="ECO:0000256" key="2">
    <source>
        <dbReference type="ARBA" id="ARBA00012494"/>
    </source>
</evidence>
<dbReference type="InterPro" id="IPR014023">
    <property type="entry name" value="Mononeg_RNA_pol_cat"/>
</dbReference>
<dbReference type="Pfam" id="PF00946">
    <property type="entry name" value="Mononeg_RNA_pol"/>
    <property type="match status" value="1"/>
</dbReference>
<evidence type="ECO:0000256" key="7">
    <source>
        <dbReference type="ARBA" id="ARBA00022695"/>
    </source>
</evidence>
<evidence type="ECO:0000256" key="13">
    <source>
        <dbReference type="ARBA" id="ARBA00023268"/>
    </source>
</evidence>
<dbReference type="RefSeq" id="YP_010799224.1">
    <property type="nucleotide sequence ID" value="NC_076591.1"/>
</dbReference>
<protein>
    <recommendedName>
        <fullName evidence="2">RNA-directed RNA polymerase</fullName>
        <ecNumber evidence="2">2.7.7.48</ecNumber>
    </recommendedName>
    <alternativeName>
        <fullName evidence="17">Replicase</fullName>
    </alternativeName>
    <alternativeName>
        <fullName evidence="16">Transcriptase</fullName>
    </alternativeName>
</protein>
<comment type="catalytic activity">
    <reaction evidence="18">
        <text>a 5'-end (5'-triphosphoguanosine)-adenylyl-adenylyl-cytidylyl-adenosine in mRNA + S-adenosyl-L-methionine = a 5'-end (5'-triphosphoguanosine)-(2'-O-methyladenylyl)-adenylyl-cytidylyl-adenosine in mRNA + S-adenosyl-L-homocysteine + H(+)</text>
        <dbReference type="Rhea" id="RHEA:65380"/>
        <dbReference type="Rhea" id="RHEA-COMP:16797"/>
        <dbReference type="Rhea" id="RHEA-COMP:16801"/>
        <dbReference type="ChEBI" id="CHEBI:15378"/>
        <dbReference type="ChEBI" id="CHEBI:57856"/>
        <dbReference type="ChEBI" id="CHEBI:59789"/>
        <dbReference type="ChEBI" id="CHEBI:156482"/>
        <dbReference type="ChEBI" id="CHEBI:156484"/>
    </reaction>
</comment>
<evidence type="ECO:0000256" key="9">
    <source>
        <dbReference type="ARBA" id="ARBA00022840"/>
    </source>
</evidence>
<comment type="subcellular location">
    <subcellularLocation>
        <location evidence="1">Virion</location>
    </subcellularLocation>
</comment>
<keyword evidence="5" id="KW-0808">Transferase</keyword>
<evidence type="ECO:0000256" key="14">
    <source>
        <dbReference type="ARBA" id="ARBA00024494"/>
    </source>
</evidence>
<dbReference type="EMBL" id="KX148553">
    <property type="protein sequence ID" value="AOR51378.1"/>
    <property type="molecule type" value="Viral_cRNA"/>
</dbReference>
<keyword evidence="11" id="KW-0693">Viral RNA replication</keyword>
<keyword evidence="8" id="KW-0547">Nucleotide-binding</keyword>
<evidence type="ECO:0000256" key="16">
    <source>
        <dbReference type="ARBA" id="ARBA00030436"/>
    </source>
</evidence>
<evidence type="ECO:0000256" key="18">
    <source>
        <dbReference type="ARBA" id="ARBA00047332"/>
    </source>
</evidence>
<keyword evidence="6" id="KW-0949">S-adenosyl-L-methionine</keyword>
<evidence type="ECO:0000256" key="15">
    <source>
        <dbReference type="ARBA" id="ARBA00024499"/>
    </source>
</evidence>
<evidence type="ECO:0000256" key="4">
    <source>
        <dbReference type="ARBA" id="ARBA00022664"/>
    </source>
</evidence>
<keyword evidence="12" id="KW-0506">mRNA capping</keyword>
<evidence type="ECO:0000256" key="8">
    <source>
        <dbReference type="ARBA" id="ARBA00022741"/>
    </source>
</evidence>
<evidence type="ECO:0000256" key="3">
    <source>
        <dbReference type="ARBA" id="ARBA00022484"/>
    </source>
</evidence>
<dbReference type="Pfam" id="PF14318">
    <property type="entry name" value="Mononeg_mRNAcap"/>
    <property type="match status" value="1"/>
</dbReference>
<dbReference type="InterPro" id="IPR026890">
    <property type="entry name" value="Mononeg_mRNAcap"/>
</dbReference>
<keyword evidence="4" id="KW-0507">mRNA processing</keyword>
<evidence type="ECO:0000256" key="5">
    <source>
        <dbReference type="ARBA" id="ARBA00022679"/>
    </source>
</evidence>
<evidence type="ECO:0000256" key="12">
    <source>
        <dbReference type="ARBA" id="ARBA00023042"/>
    </source>
</evidence>
<keyword evidence="3" id="KW-0696">RNA-directed RNA polymerase</keyword>
<evidence type="ECO:0000256" key="10">
    <source>
        <dbReference type="ARBA" id="ARBA00022844"/>
    </source>
</evidence>
<evidence type="ECO:0000313" key="22">
    <source>
        <dbReference type="EMBL" id="AOR51378.1"/>
    </source>
</evidence>
<evidence type="ECO:0000256" key="1">
    <source>
        <dbReference type="ARBA" id="ARBA00004328"/>
    </source>
</evidence>